<evidence type="ECO:0000313" key="9">
    <source>
        <dbReference type="EMBL" id="GIQ64903.1"/>
    </source>
</evidence>
<dbReference type="CDD" id="cd06261">
    <property type="entry name" value="TM_PBP2"/>
    <property type="match status" value="1"/>
</dbReference>
<reference evidence="9 10" key="1">
    <citation type="submission" date="2021-04" db="EMBL/GenBank/DDBJ databases">
        <title>Draft genome sequence of Paenibacillus cisolokensis, LC2-13A.</title>
        <authorList>
            <person name="Uke A."/>
            <person name="Chhe C."/>
            <person name="Baramee S."/>
            <person name="Kosugi A."/>
        </authorList>
    </citation>
    <scope>NUCLEOTIDE SEQUENCE [LARGE SCALE GENOMIC DNA]</scope>
    <source>
        <strain evidence="9 10">LC2-13A</strain>
    </source>
</reference>
<evidence type="ECO:0000259" key="8">
    <source>
        <dbReference type="PROSITE" id="PS50928"/>
    </source>
</evidence>
<feature type="transmembrane region" description="Helical" evidence="7">
    <location>
        <begin position="84"/>
        <end position="103"/>
    </location>
</feature>
<evidence type="ECO:0000256" key="3">
    <source>
        <dbReference type="ARBA" id="ARBA00022475"/>
    </source>
</evidence>
<feature type="transmembrane region" description="Helical" evidence="7">
    <location>
        <begin position="16"/>
        <end position="40"/>
    </location>
</feature>
<evidence type="ECO:0000313" key="10">
    <source>
        <dbReference type="Proteomes" id="UP000680304"/>
    </source>
</evidence>
<dbReference type="PANTHER" id="PTHR43744:SF9">
    <property type="entry name" value="POLYGALACTURONAN_RHAMNOGALACTURONAN TRANSPORT SYSTEM PERMEASE PROTEIN YTCP"/>
    <property type="match status" value="1"/>
</dbReference>
<dbReference type="RefSeq" id="WP_213529385.1">
    <property type="nucleotide sequence ID" value="NZ_BOVJ01000111.1"/>
</dbReference>
<feature type="transmembrane region" description="Helical" evidence="7">
    <location>
        <begin position="188"/>
        <end position="211"/>
    </location>
</feature>
<evidence type="ECO:0000256" key="4">
    <source>
        <dbReference type="ARBA" id="ARBA00022692"/>
    </source>
</evidence>
<dbReference type="PANTHER" id="PTHR43744">
    <property type="entry name" value="ABC TRANSPORTER PERMEASE PROTEIN MG189-RELATED-RELATED"/>
    <property type="match status" value="1"/>
</dbReference>
<dbReference type="SUPFAM" id="SSF161098">
    <property type="entry name" value="MetI-like"/>
    <property type="match status" value="1"/>
</dbReference>
<evidence type="ECO:0000256" key="2">
    <source>
        <dbReference type="ARBA" id="ARBA00022448"/>
    </source>
</evidence>
<evidence type="ECO:0000256" key="6">
    <source>
        <dbReference type="ARBA" id="ARBA00023136"/>
    </source>
</evidence>
<comment type="similarity">
    <text evidence="7">Belongs to the binding-protein-dependent transport system permease family.</text>
</comment>
<proteinExistence type="inferred from homology"/>
<keyword evidence="2 7" id="KW-0813">Transport</keyword>
<dbReference type="InterPro" id="IPR000515">
    <property type="entry name" value="MetI-like"/>
</dbReference>
<gene>
    <name evidence="9" type="ORF">PACILC2_34710</name>
</gene>
<dbReference type="Pfam" id="PF00528">
    <property type="entry name" value="BPD_transp_1"/>
    <property type="match status" value="1"/>
</dbReference>
<dbReference type="PROSITE" id="PS50928">
    <property type="entry name" value="ABC_TM1"/>
    <property type="match status" value="1"/>
</dbReference>
<feature type="transmembrane region" description="Helical" evidence="7">
    <location>
        <begin position="263"/>
        <end position="283"/>
    </location>
</feature>
<protein>
    <submittedName>
        <fullName evidence="9">Sugar ABC transporter permease</fullName>
    </submittedName>
</protein>
<keyword evidence="6 7" id="KW-0472">Membrane</keyword>
<dbReference type="Proteomes" id="UP000680304">
    <property type="component" value="Unassembled WGS sequence"/>
</dbReference>
<keyword evidence="10" id="KW-1185">Reference proteome</keyword>
<accession>A0ABQ4N9L2</accession>
<evidence type="ECO:0000256" key="1">
    <source>
        <dbReference type="ARBA" id="ARBA00004651"/>
    </source>
</evidence>
<feature type="domain" description="ABC transmembrane type-1" evidence="8">
    <location>
        <begin position="80"/>
        <end position="287"/>
    </location>
</feature>
<dbReference type="EMBL" id="BOVJ01000111">
    <property type="protein sequence ID" value="GIQ64903.1"/>
    <property type="molecule type" value="Genomic_DNA"/>
</dbReference>
<dbReference type="Gene3D" id="1.10.3720.10">
    <property type="entry name" value="MetI-like"/>
    <property type="match status" value="1"/>
</dbReference>
<dbReference type="InterPro" id="IPR035906">
    <property type="entry name" value="MetI-like_sf"/>
</dbReference>
<evidence type="ECO:0000256" key="5">
    <source>
        <dbReference type="ARBA" id="ARBA00022989"/>
    </source>
</evidence>
<comment type="caution">
    <text evidence="9">The sequence shown here is derived from an EMBL/GenBank/DDBJ whole genome shotgun (WGS) entry which is preliminary data.</text>
</comment>
<name>A0ABQ4N9L2_9BACL</name>
<keyword evidence="4 7" id="KW-0812">Transmembrane</keyword>
<comment type="subcellular location">
    <subcellularLocation>
        <location evidence="1 7">Cell membrane</location>
        <topology evidence="1 7">Multi-pass membrane protein</topology>
    </subcellularLocation>
</comment>
<evidence type="ECO:0000256" key="7">
    <source>
        <dbReference type="RuleBase" id="RU363032"/>
    </source>
</evidence>
<organism evidence="9 10">
    <name type="scientific">Paenibacillus cisolokensis</name>
    <dbReference type="NCBI Taxonomy" id="1658519"/>
    <lineage>
        <taxon>Bacteria</taxon>
        <taxon>Bacillati</taxon>
        <taxon>Bacillota</taxon>
        <taxon>Bacilli</taxon>
        <taxon>Bacillales</taxon>
        <taxon>Paenibacillaceae</taxon>
        <taxon>Paenibacillus</taxon>
    </lineage>
</organism>
<keyword evidence="3" id="KW-1003">Cell membrane</keyword>
<sequence length="298" mass="33093">MATSRRRIRESPGDRLFLIGVYTLLIAVLAAVLYPLLFIVSSSLSSPLAVSSGRVWLFPVDLSLAGYRAVFGNSQVLTGYANSLFYAVFGTLISVTMTVALAYPLSRRTFFGRNLVMVFITFTMLFSGGLIPTYLVVKELGMIDTRWALLIPQAVAVWQVIIARTFFQTSIPEELAEASEIDGCSDLRFMWSVVLPLSKPIVAVLVLMYAVGQWNAYFDALIYLKSQSLQPLQLVLRNILILNTSTGNMEASEMVQRQQLADLMKYSLIVVASLPVLVIYPFVQRYFVQGMLIGSVKG</sequence>
<keyword evidence="5 7" id="KW-1133">Transmembrane helix</keyword>
<feature type="transmembrane region" description="Helical" evidence="7">
    <location>
        <begin position="115"/>
        <end position="135"/>
    </location>
</feature>